<dbReference type="RefSeq" id="WP_085296650.1">
    <property type="nucleotide sequence ID" value="NZ_CP063091.1"/>
</dbReference>
<evidence type="ECO:0000313" key="1">
    <source>
        <dbReference type="EMBL" id="QOR04155.1"/>
    </source>
</evidence>
<evidence type="ECO:0000313" key="2">
    <source>
        <dbReference type="Proteomes" id="UP000594874"/>
    </source>
</evidence>
<keyword evidence="2" id="KW-1185">Reference proteome</keyword>
<accession>A0ABX6TWQ9</accession>
<reference evidence="1 2" key="1">
    <citation type="submission" date="2020-10" db="EMBL/GenBank/DDBJ databases">
        <title>Campylobacter and Helicobacter PacBio genomes.</title>
        <authorList>
            <person name="Lane C."/>
        </authorList>
    </citation>
    <scope>NUCLEOTIDE SEQUENCE [LARGE SCALE GENOMIC DNA]</scope>
    <source>
        <strain evidence="1 2">2010D-8469</strain>
    </source>
</reference>
<name>A0ABX6TWQ9_9BACT</name>
<protein>
    <submittedName>
        <fullName evidence="1">Uncharacterized protein</fullName>
    </submittedName>
</protein>
<proteinExistence type="predicted"/>
<dbReference type="Proteomes" id="UP000594874">
    <property type="component" value="Chromosome"/>
</dbReference>
<gene>
    <name evidence="1" type="ORF">A0071_08325</name>
</gene>
<sequence length="89" mass="10330">MKGLDLTHAFLGLTKGKSPDELDKIDETLRQEKLKNIDWKDFDKKWYEAKEANEFNDGFWGFGIGMNSVNVTTNKVLKNNQCIARDIYE</sequence>
<organism evidence="1 2">
    <name type="scientific">Campylobacter cuniculorum</name>
    <dbReference type="NCBI Taxonomy" id="374106"/>
    <lineage>
        <taxon>Bacteria</taxon>
        <taxon>Pseudomonadati</taxon>
        <taxon>Campylobacterota</taxon>
        <taxon>Epsilonproteobacteria</taxon>
        <taxon>Campylobacterales</taxon>
        <taxon>Campylobacteraceae</taxon>
        <taxon>Campylobacter</taxon>
    </lineage>
</organism>
<dbReference type="EMBL" id="CP063091">
    <property type="protein sequence ID" value="QOR04155.1"/>
    <property type="molecule type" value="Genomic_DNA"/>
</dbReference>